<dbReference type="PaxDb" id="547559-Nmag_2940"/>
<evidence type="ECO:0000313" key="4">
    <source>
        <dbReference type="EMBL" id="ELY32045.1"/>
    </source>
</evidence>
<proteinExistence type="predicted"/>
<keyword evidence="5" id="KW-1185">Reference proteome</keyword>
<dbReference type="Proteomes" id="UP000001879">
    <property type="component" value="Chromosome"/>
</dbReference>
<gene>
    <name evidence="3" type="ordered locus">Nmag_2940</name>
    <name evidence="4" type="ORF">C500_05688</name>
</gene>
<dbReference type="STRING" id="547559.Nmag_2940"/>
<dbReference type="EMBL" id="AOHS01000023">
    <property type="protein sequence ID" value="ELY32045.1"/>
    <property type="molecule type" value="Genomic_DNA"/>
</dbReference>
<feature type="transmembrane region" description="Helical" evidence="2">
    <location>
        <begin position="38"/>
        <end position="55"/>
    </location>
</feature>
<evidence type="ECO:0000313" key="3">
    <source>
        <dbReference type="EMBL" id="ADD06492.1"/>
    </source>
</evidence>
<reference evidence="3" key="4">
    <citation type="submission" date="2016-09" db="EMBL/GenBank/DDBJ databases">
        <authorList>
            <person name="Pfeiffer F."/>
        </authorList>
    </citation>
    <scope>NUCLEOTIDE SEQUENCE</scope>
    <source>
        <strain evidence="3">ATCC 43099</strain>
    </source>
</reference>
<sequence length="118" mass="12511">MTTMTPALLLAGFCAVLSLLAAGRLVVDDEADQVDLGSAVVILGITLLATFWATYQEGLLSTELQLLLGLFGIGTVAVGVGVIVRYWHDTTPIRQSNSGRSRSENEDRDGGSDDLQSD</sequence>
<dbReference type="HOGENOM" id="CLU_173006_0_0_2"/>
<evidence type="ECO:0000256" key="1">
    <source>
        <dbReference type="SAM" id="MobiDB-lite"/>
    </source>
</evidence>
<dbReference type="eggNOG" id="arCOG11492">
    <property type="taxonomic scope" value="Archaea"/>
</dbReference>
<dbReference type="OrthoDB" id="169164at2157"/>
<evidence type="ECO:0000256" key="2">
    <source>
        <dbReference type="SAM" id="Phobius"/>
    </source>
</evidence>
<protein>
    <submittedName>
        <fullName evidence="3">Uncharacterized protein</fullName>
    </submittedName>
</protein>
<dbReference type="PATRIC" id="fig|547559.17.peg.1098"/>
<dbReference type="RefSeq" id="WP_004214833.1">
    <property type="nucleotide sequence ID" value="NC_013922.1"/>
</dbReference>
<organism evidence="3 5">
    <name type="scientific">Natrialba magadii (strain ATCC 43099 / DSM 3394 / CCM 3739 / CIP 104546 / IAM 13178 / JCM 8861 / NBRC 102185 / NCIMB 2190 / MS3)</name>
    <name type="common">Natronobacterium magadii</name>
    <dbReference type="NCBI Taxonomy" id="547559"/>
    <lineage>
        <taxon>Archaea</taxon>
        <taxon>Methanobacteriati</taxon>
        <taxon>Methanobacteriota</taxon>
        <taxon>Stenosarchaea group</taxon>
        <taxon>Halobacteria</taxon>
        <taxon>Halobacteriales</taxon>
        <taxon>Natrialbaceae</taxon>
        <taxon>Natrialba</taxon>
    </lineage>
</organism>
<accession>D3T0L3</accession>
<feature type="compositionally biased region" description="Basic and acidic residues" evidence="1">
    <location>
        <begin position="101"/>
        <end position="111"/>
    </location>
</feature>
<dbReference type="AlphaFoldDB" id="D3T0L3"/>
<dbReference type="GeneID" id="8825800"/>
<name>D3T0L3_NATMM</name>
<reference evidence="3 5" key="2">
    <citation type="journal article" date="2012" name="BMC Genomics">
        <title>A comparative genomics perspective on the genetic content of the alkaliphilic haloarchaeon Natrialba magadii ATCC 43099T.</title>
        <authorList>
            <person name="Siddaramappa S."/>
            <person name="Challacombe J.F."/>
            <person name="Decastro R.E."/>
            <person name="Pfeiffer F."/>
            <person name="Sastre D.E."/>
            <person name="Gimenez M.I."/>
            <person name="Paggi R.A."/>
            <person name="Detter J.C."/>
            <person name="Davenport K.W."/>
            <person name="Goodwin L.A."/>
            <person name="Kyrpides N."/>
            <person name="Tapia R."/>
            <person name="Pitluck S."/>
            <person name="Lucas S."/>
            <person name="Woyke T."/>
            <person name="Maupin-Furlow J.A."/>
        </authorList>
    </citation>
    <scope>NUCLEOTIDE SEQUENCE [LARGE SCALE GENOMIC DNA]</scope>
    <source>
        <strain evidence="3">ATCC 43099</strain>
        <strain evidence="5">ATCC 43099 / DSM 3394 / CCM 3739 / CIP 104546 / IAM 13178 / JCM 8861 / NBRC 102185 / NCIMB 2190 / MS3</strain>
    </source>
</reference>
<feature type="region of interest" description="Disordered" evidence="1">
    <location>
        <begin position="92"/>
        <end position="118"/>
    </location>
</feature>
<reference evidence="4 6" key="3">
    <citation type="journal article" date="2014" name="PLoS Genet.">
        <title>Phylogenetically driven sequencing of extremely halophilic archaea reveals strategies for static and dynamic osmo-response.</title>
        <authorList>
            <person name="Becker E.A."/>
            <person name="Seitzer P.M."/>
            <person name="Tritt A."/>
            <person name="Larsen D."/>
            <person name="Krusor M."/>
            <person name="Yao A.I."/>
            <person name="Wu D."/>
            <person name="Madern D."/>
            <person name="Eisen J.A."/>
            <person name="Darling A.E."/>
            <person name="Facciotti M.T."/>
        </authorList>
    </citation>
    <scope>NUCLEOTIDE SEQUENCE [LARGE SCALE GENOMIC DNA]</scope>
    <source>
        <strain evidence="6">ATCC 43099 / DSM 3394 / CCM 3739 / CIP 104546 / IAM 13178 / JCM 8861 / NBRC 102185 / NCIMB 2190 / MS3</strain>
        <strain evidence="4">MS-3</strain>
    </source>
</reference>
<reference evidence="5" key="1">
    <citation type="submission" date="2010-02" db="EMBL/GenBank/DDBJ databases">
        <title>Complete sequence of chromosome of Natrialba magadii ATCC 43099.</title>
        <authorList>
            <consortium name="US DOE Joint Genome Institute"/>
            <person name="Lucas S."/>
            <person name="Copeland A."/>
            <person name="Lapidus A."/>
            <person name="Cheng J.-F."/>
            <person name="Bruce D."/>
            <person name="Goodwin L."/>
            <person name="Pitluck S."/>
            <person name="Davenport K."/>
            <person name="Saunders E."/>
            <person name="Detter J.C."/>
            <person name="Han C."/>
            <person name="Tapia R."/>
            <person name="Land M."/>
            <person name="Hauser L."/>
            <person name="Kyrpides N."/>
            <person name="Mikhailova N."/>
            <person name="De Castro R.E."/>
            <person name="Maupin-Furlow J.A."/>
            <person name="Woyke T."/>
        </authorList>
    </citation>
    <scope>NUCLEOTIDE SEQUENCE [LARGE SCALE GENOMIC DNA]</scope>
    <source>
        <strain evidence="5">ATCC 43099 / DSM 3394 / CCM 3739 / CIP 104546 / IAM 13178 / JCM 8861 / NBRC 102185 / NCIMB 2190 / MS3</strain>
    </source>
</reference>
<evidence type="ECO:0000313" key="5">
    <source>
        <dbReference type="Proteomes" id="UP000001879"/>
    </source>
</evidence>
<feature type="transmembrane region" description="Helical" evidence="2">
    <location>
        <begin position="67"/>
        <end position="87"/>
    </location>
</feature>
<dbReference type="EMBL" id="CP001932">
    <property type="protein sequence ID" value="ADD06492.1"/>
    <property type="molecule type" value="Genomic_DNA"/>
</dbReference>
<dbReference type="KEGG" id="nmg:Nmag_2940"/>
<dbReference type="Proteomes" id="UP000011543">
    <property type="component" value="Unassembled WGS sequence"/>
</dbReference>
<keyword evidence="2" id="KW-0812">Transmembrane</keyword>
<keyword evidence="2" id="KW-0472">Membrane</keyword>
<keyword evidence="2" id="KW-1133">Transmembrane helix</keyword>
<evidence type="ECO:0000313" key="6">
    <source>
        <dbReference type="Proteomes" id="UP000011543"/>
    </source>
</evidence>